<organism evidence="1 2">
    <name type="scientific">Bambusicola thoracicus</name>
    <name type="common">Chinese bamboo-partridge</name>
    <name type="synonym">Perdix thoracica</name>
    <dbReference type="NCBI Taxonomy" id="9083"/>
    <lineage>
        <taxon>Eukaryota</taxon>
        <taxon>Metazoa</taxon>
        <taxon>Chordata</taxon>
        <taxon>Craniata</taxon>
        <taxon>Vertebrata</taxon>
        <taxon>Euteleostomi</taxon>
        <taxon>Archelosauria</taxon>
        <taxon>Archosauria</taxon>
        <taxon>Dinosauria</taxon>
        <taxon>Saurischia</taxon>
        <taxon>Theropoda</taxon>
        <taxon>Coelurosauria</taxon>
        <taxon>Aves</taxon>
        <taxon>Neognathae</taxon>
        <taxon>Galloanserae</taxon>
        <taxon>Galliformes</taxon>
        <taxon>Phasianidae</taxon>
        <taxon>Perdicinae</taxon>
        <taxon>Bambusicola</taxon>
    </lineage>
</organism>
<comment type="caution">
    <text evidence="1">The sequence shown here is derived from an EMBL/GenBank/DDBJ whole genome shotgun (WGS) entry which is preliminary data.</text>
</comment>
<name>A0A2P4T9X7_BAMTH</name>
<sequence length="33" mass="3600">MCGGGGRCYFVLGKNYIFSTQETFVALGLKLLL</sequence>
<keyword evidence="2" id="KW-1185">Reference proteome</keyword>
<reference evidence="1 2" key="1">
    <citation type="submission" date="2018-01" db="EMBL/GenBank/DDBJ databases">
        <title>Comparison of the Chinese Bamboo Partridge and Red Junglefowl genome sequences highlights the importance of demography in genome evolution.</title>
        <authorList>
            <person name="Tiley G.P."/>
            <person name="Kimball R.T."/>
            <person name="Braun E.L."/>
            <person name="Burleigh J.G."/>
        </authorList>
    </citation>
    <scope>NUCLEOTIDE SEQUENCE [LARGE SCALE GENOMIC DNA]</scope>
    <source>
        <strain evidence="1">RTK389</strain>
        <tissue evidence="1">Blood</tissue>
    </source>
</reference>
<accession>A0A2P4T9X7</accession>
<dbReference type="AlphaFoldDB" id="A0A2P4T9X7"/>
<evidence type="ECO:0000313" key="2">
    <source>
        <dbReference type="Proteomes" id="UP000237246"/>
    </source>
</evidence>
<dbReference type="EMBL" id="PPHD01004119">
    <property type="protein sequence ID" value="POI33155.1"/>
    <property type="molecule type" value="Genomic_DNA"/>
</dbReference>
<gene>
    <name evidence="1" type="ORF">CIB84_003093</name>
</gene>
<proteinExistence type="predicted"/>
<dbReference type="Proteomes" id="UP000237246">
    <property type="component" value="Unassembled WGS sequence"/>
</dbReference>
<evidence type="ECO:0000313" key="1">
    <source>
        <dbReference type="EMBL" id="POI33155.1"/>
    </source>
</evidence>
<protein>
    <submittedName>
        <fullName evidence="1">Uncharacterized protein</fullName>
    </submittedName>
</protein>